<evidence type="ECO:0000256" key="1">
    <source>
        <dbReference type="ARBA" id="ARBA00004651"/>
    </source>
</evidence>
<keyword evidence="4 12" id="KW-0812">Transmembrane</keyword>
<dbReference type="EMBL" id="BMHV01000001">
    <property type="protein sequence ID" value="GGF51678.1"/>
    <property type="molecule type" value="Genomic_DNA"/>
</dbReference>
<evidence type="ECO:0000313" key="15">
    <source>
        <dbReference type="Proteomes" id="UP000632498"/>
    </source>
</evidence>
<evidence type="ECO:0000256" key="2">
    <source>
        <dbReference type="ARBA" id="ARBA00022448"/>
    </source>
</evidence>
<dbReference type="GO" id="GO:0043952">
    <property type="term" value="P:protein transport by the Sec complex"/>
    <property type="evidence" value="ECO:0007669"/>
    <property type="project" value="UniProtKB-UniRule"/>
</dbReference>
<feature type="transmembrane region" description="Helical" evidence="12">
    <location>
        <begin position="242"/>
        <end position="260"/>
    </location>
</feature>
<evidence type="ECO:0000313" key="14">
    <source>
        <dbReference type="EMBL" id="GGF51678.1"/>
    </source>
</evidence>
<keyword evidence="8 12" id="KW-0472">Membrane</keyword>
<comment type="caution">
    <text evidence="14">The sequence shown here is derived from an EMBL/GenBank/DDBJ whole genome shotgun (WGS) entry which is preliminary data.</text>
</comment>
<dbReference type="HAMAP" id="MF_01464_B">
    <property type="entry name" value="SecF_B"/>
    <property type="match status" value="1"/>
</dbReference>
<dbReference type="NCBIfam" id="TIGR00916">
    <property type="entry name" value="2A0604s01"/>
    <property type="match status" value="1"/>
</dbReference>
<evidence type="ECO:0000256" key="8">
    <source>
        <dbReference type="ARBA" id="ARBA00023136"/>
    </source>
</evidence>
<dbReference type="GO" id="GO:0065002">
    <property type="term" value="P:intracellular protein transmembrane transport"/>
    <property type="evidence" value="ECO:0007669"/>
    <property type="project" value="UniProtKB-UniRule"/>
</dbReference>
<feature type="transmembrane region" description="Helical" evidence="12">
    <location>
        <begin position="191"/>
        <end position="215"/>
    </location>
</feature>
<comment type="similarity">
    <text evidence="10">In the C-terminal section; belongs to the SecD/SecF family. SecF subfamily.</text>
</comment>
<reference evidence="14" key="2">
    <citation type="submission" date="2020-09" db="EMBL/GenBank/DDBJ databases">
        <authorList>
            <person name="Sun Q."/>
            <person name="Zhou Y."/>
        </authorList>
    </citation>
    <scope>NUCLEOTIDE SEQUENCE</scope>
    <source>
        <strain evidence="14">CGMCC 1.15254</strain>
    </source>
</reference>
<feature type="transmembrane region" description="Helical" evidence="12">
    <location>
        <begin position="136"/>
        <end position="157"/>
    </location>
</feature>
<evidence type="ECO:0000256" key="7">
    <source>
        <dbReference type="ARBA" id="ARBA00023010"/>
    </source>
</evidence>
<accession>A0A917BMI2</accession>
<feature type="transmembrane region" description="Helical" evidence="12">
    <location>
        <begin position="20"/>
        <end position="38"/>
    </location>
</feature>
<dbReference type="SUPFAM" id="SSF82866">
    <property type="entry name" value="Multidrug efflux transporter AcrB transmembrane domain"/>
    <property type="match status" value="1"/>
</dbReference>
<keyword evidence="5 12" id="KW-0653">Protein transport</keyword>
<comment type="subunit">
    <text evidence="12">Forms a complex with SecD. Part of the essential Sec protein translocation apparatus which comprises SecA, SecYEG and auxiliary proteins SecDF-YajC and YidC.</text>
</comment>
<dbReference type="InterPro" id="IPR048634">
    <property type="entry name" value="SecD_SecF_C"/>
</dbReference>
<evidence type="ECO:0000256" key="9">
    <source>
        <dbReference type="ARBA" id="ARBA00059018"/>
    </source>
</evidence>
<feature type="transmembrane region" description="Helical" evidence="12">
    <location>
        <begin position="272"/>
        <end position="295"/>
    </location>
</feature>
<keyword evidence="3 12" id="KW-1003">Cell membrane</keyword>
<comment type="function">
    <text evidence="9 12">Part of the Sec protein translocase complex. Interacts with the SecYEG preprotein conducting channel. SecDF uses the proton motive force (PMF) to complete protein translocation after the ATP-dependent function of SecA.</text>
</comment>
<keyword evidence="2 12" id="KW-0813">Transport</keyword>
<dbReference type="GO" id="GO:0005886">
    <property type="term" value="C:plasma membrane"/>
    <property type="evidence" value="ECO:0007669"/>
    <property type="project" value="UniProtKB-SubCell"/>
</dbReference>
<evidence type="ECO:0000256" key="3">
    <source>
        <dbReference type="ARBA" id="ARBA00022475"/>
    </source>
</evidence>
<dbReference type="PANTHER" id="PTHR30081:SF8">
    <property type="entry name" value="PROTEIN TRANSLOCASE SUBUNIT SECF"/>
    <property type="match status" value="1"/>
</dbReference>
<dbReference type="FunFam" id="1.20.1640.10:FF:000024">
    <property type="entry name" value="Multifunctional fusion protein"/>
    <property type="match status" value="1"/>
</dbReference>
<evidence type="ECO:0000256" key="12">
    <source>
        <dbReference type="HAMAP-Rule" id="MF_01464"/>
    </source>
</evidence>
<organism evidence="14 15">
    <name type="scientific">Terasakiella brassicae</name>
    <dbReference type="NCBI Taxonomy" id="1634917"/>
    <lineage>
        <taxon>Bacteria</taxon>
        <taxon>Pseudomonadati</taxon>
        <taxon>Pseudomonadota</taxon>
        <taxon>Alphaproteobacteria</taxon>
        <taxon>Rhodospirillales</taxon>
        <taxon>Terasakiellaceae</taxon>
        <taxon>Terasakiella</taxon>
    </lineage>
</organism>
<dbReference type="GO" id="GO:0015450">
    <property type="term" value="F:protein-transporting ATPase activity"/>
    <property type="evidence" value="ECO:0007669"/>
    <property type="project" value="InterPro"/>
</dbReference>
<evidence type="ECO:0000256" key="5">
    <source>
        <dbReference type="ARBA" id="ARBA00022927"/>
    </source>
</evidence>
<evidence type="ECO:0000259" key="13">
    <source>
        <dbReference type="Pfam" id="PF02355"/>
    </source>
</evidence>
<dbReference type="PANTHER" id="PTHR30081">
    <property type="entry name" value="PROTEIN-EXPORT MEMBRANE PROTEIN SEC"/>
    <property type="match status" value="1"/>
</dbReference>
<dbReference type="InterPro" id="IPR055344">
    <property type="entry name" value="SecD_SecF_C_bact"/>
</dbReference>
<sequence length="317" mass="34996">MRRLHMIPTGTKIDFIGKKIAFFAFSFCLIIASIGIFGTNGLNYGIDFKGGIMMEVRSNSGPADVGALRTQLSKLGLGEISIQEFGEPEEVLIRIQRQDGDEKAQQAAVEAVKSELHDTVEYRRTEFVGPKVSEELFMDGVMAVALAIGAILVYIWFRFEWQFGMGAVVALIHDVISTIGIFALLGMEFNLSTVAAVLTIAGYSINDTVVVYDRVRENLRKYKKMDLPELLNMSVNETLSRTVMTSVTTLVALLALYILGGEVIRGFSFAMIWGIVIGTYSSVCLAVPILTYFVLRRSDDEDEEDSEIEKVEGEGAV</sequence>
<dbReference type="NCBIfam" id="TIGR00966">
    <property type="entry name" value="transloc_SecF"/>
    <property type="match status" value="1"/>
</dbReference>
<dbReference type="AlphaFoldDB" id="A0A917BMI2"/>
<comment type="similarity">
    <text evidence="12">Belongs to the SecD/SecF family. SecF subfamily.</text>
</comment>
<dbReference type="InterPro" id="IPR022645">
    <property type="entry name" value="SecD/SecF_bac"/>
</dbReference>
<dbReference type="Pfam" id="PF07549">
    <property type="entry name" value="Sec_GG"/>
    <property type="match status" value="1"/>
</dbReference>
<protein>
    <recommendedName>
        <fullName evidence="12">Protein-export membrane protein SecF</fullName>
    </recommendedName>
</protein>
<evidence type="ECO:0000256" key="4">
    <source>
        <dbReference type="ARBA" id="ARBA00022692"/>
    </source>
</evidence>
<evidence type="ECO:0000256" key="10">
    <source>
        <dbReference type="ARBA" id="ARBA00060856"/>
    </source>
</evidence>
<feature type="domain" description="Protein export membrane protein SecD/SecF C-terminal" evidence="13">
    <location>
        <begin position="111"/>
        <end position="293"/>
    </location>
</feature>
<dbReference type="PRINTS" id="PR01755">
    <property type="entry name" value="SECFTRNLCASE"/>
</dbReference>
<evidence type="ECO:0000256" key="11">
    <source>
        <dbReference type="ARBA" id="ARBA00061053"/>
    </source>
</evidence>
<feature type="transmembrane region" description="Helical" evidence="12">
    <location>
        <begin position="164"/>
        <end position="185"/>
    </location>
</feature>
<keyword evidence="6 12" id="KW-1133">Transmembrane helix</keyword>
<name>A0A917BMI2_9PROT</name>
<comment type="subcellular location">
    <subcellularLocation>
        <location evidence="1 12">Cell membrane</location>
        <topology evidence="1 12">Multi-pass membrane protein</topology>
    </subcellularLocation>
</comment>
<dbReference type="Proteomes" id="UP000632498">
    <property type="component" value="Unassembled WGS sequence"/>
</dbReference>
<dbReference type="Pfam" id="PF02355">
    <property type="entry name" value="SecD_SecF_C"/>
    <property type="match status" value="1"/>
</dbReference>
<dbReference type="GO" id="GO:0006605">
    <property type="term" value="P:protein targeting"/>
    <property type="evidence" value="ECO:0007669"/>
    <property type="project" value="UniProtKB-UniRule"/>
</dbReference>
<dbReference type="InterPro" id="IPR022646">
    <property type="entry name" value="SecD/SecF_CS"/>
</dbReference>
<reference evidence="14" key="1">
    <citation type="journal article" date="2014" name="Int. J. Syst. Evol. Microbiol.">
        <title>Complete genome sequence of Corynebacterium casei LMG S-19264T (=DSM 44701T), isolated from a smear-ripened cheese.</title>
        <authorList>
            <consortium name="US DOE Joint Genome Institute (JGI-PGF)"/>
            <person name="Walter F."/>
            <person name="Albersmeier A."/>
            <person name="Kalinowski J."/>
            <person name="Ruckert C."/>
        </authorList>
    </citation>
    <scope>NUCLEOTIDE SEQUENCE</scope>
    <source>
        <strain evidence="14">CGMCC 1.15254</strain>
    </source>
</reference>
<gene>
    <name evidence="12" type="primary">secF</name>
    <name evidence="14" type="ORF">GCM10011332_01110</name>
</gene>
<keyword evidence="15" id="KW-1185">Reference proteome</keyword>
<dbReference type="Gene3D" id="1.20.1640.10">
    <property type="entry name" value="Multidrug efflux transporter AcrB transmembrane domain"/>
    <property type="match status" value="1"/>
</dbReference>
<evidence type="ECO:0000256" key="6">
    <source>
        <dbReference type="ARBA" id="ARBA00022989"/>
    </source>
</evidence>
<dbReference type="RefSeq" id="WP_188659933.1">
    <property type="nucleotide sequence ID" value="NZ_BMHV01000001.1"/>
</dbReference>
<keyword evidence="7 12" id="KW-0811">Translocation</keyword>
<dbReference type="InterPro" id="IPR005665">
    <property type="entry name" value="SecF_bac"/>
</dbReference>
<comment type="similarity">
    <text evidence="11">In the N-terminal section; belongs to the SecD/SecF family. SecD subfamily.</text>
</comment>
<proteinExistence type="inferred from homology"/>
<dbReference type="InterPro" id="IPR022813">
    <property type="entry name" value="SecD/SecF_arch_bac"/>
</dbReference>